<gene>
    <name evidence="5" type="ORF">ABZ507_14245</name>
</gene>
<dbReference type="InterPro" id="IPR002104">
    <property type="entry name" value="Integrase_catalytic"/>
</dbReference>
<dbReference type="EMBL" id="JBEYBR010000031">
    <property type="protein sequence ID" value="MEU2122970.1"/>
    <property type="molecule type" value="Genomic_DNA"/>
</dbReference>
<organism evidence="5 6">
    <name type="scientific">Nocardia niwae</name>
    <dbReference type="NCBI Taxonomy" id="626084"/>
    <lineage>
        <taxon>Bacteria</taxon>
        <taxon>Bacillati</taxon>
        <taxon>Actinomycetota</taxon>
        <taxon>Actinomycetes</taxon>
        <taxon>Mycobacteriales</taxon>
        <taxon>Nocardiaceae</taxon>
        <taxon>Nocardia</taxon>
    </lineage>
</organism>
<dbReference type="InterPro" id="IPR010998">
    <property type="entry name" value="Integrase_recombinase_N"/>
</dbReference>
<keyword evidence="2" id="KW-0238">DNA-binding</keyword>
<dbReference type="InterPro" id="IPR011010">
    <property type="entry name" value="DNA_brk_join_enz"/>
</dbReference>
<keyword evidence="6" id="KW-1185">Reference proteome</keyword>
<name>A0ABV2XAQ0_9NOCA</name>
<dbReference type="RefSeq" id="WP_357991578.1">
    <property type="nucleotide sequence ID" value="NZ_JBEYBR010000031.1"/>
</dbReference>
<dbReference type="CDD" id="cd01189">
    <property type="entry name" value="INT_ICEBs1_C_like"/>
    <property type="match status" value="1"/>
</dbReference>
<evidence type="ECO:0000313" key="5">
    <source>
        <dbReference type="EMBL" id="MEU2122970.1"/>
    </source>
</evidence>
<dbReference type="Proteomes" id="UP001550535">
    <property type="component" value="Unassembled WGS sequence"/>
</dbReference>
<dbReference type="InterPro" id="IPR013762">
    <property type="entry name" value="Integrase-like_cat_sf"/>
</dbReference>
<evidence type="ECO:0000256" key="1">
    <source>
        <dbReference type="ARBA" id="ARBA00008857"/>
    </source>
</evidence>
<dbReference type="InterPro" id="IPR050090">
    <property type="entry name" value="Tyrosine_recombinase_XerCD"/>
</dbReference>
<evidence type="ECO:0000259" key="4">
    <source>
        <dbReference type="PROSITE" id="PS51898"/>
    </source>
</evidence>
<evidence type="ECO:0000256" key="3">
    <source>
        <dbReference type="ARBA" id="ARBA00023172"/>
    </source>
</evidence>
<comment type="caution">
    <text evidence="5">The sequence shown here is derived from an EMBL/GenBank/DDBJ whole genome shotgun (WGS) entry which is preliminary data.</text>
</comment>
<protein>
    <submittedName>
        <fullName evidence="5">Site-specific integrase</fullName>
    </submittedName>
</protein>
<dbReference type="Gene3D" id="1.10.443.10">
    <property type="entry name" value="Intergrase catalytic core"/>
    <property type="match status" value="1"/>
</dbReference>
<dbReference type="PANTHER" id="PTHR30349">
    <property type="entry name" value="PHAGE INTEGRASE-RELATED"/>
    <property type="match status" value="1"/>
</dbReference>
<dbReference type="Pfam" id="PF00589">
    <property type="entry name" value="Phage_integrase"/>
    <property type="match status" value="1"/>
</dbReference>
<dbReference type="PROSITE" id="PS51898">
    <property type="entry name" value="TYR_RECOMBINASE"/>
    <property type="match status" value="1"/>
</dbReference>
<dbReference type="PANTHER" id="PTHR30349:SF64">
    <property type="entry name" value="PROPHAGE INTEGRASE INTD-RELATED"/>
    <property type="match status" value="1"/>
</dbReference>
<comment type="similarity">
    <text evidence="1">Belongs to the 'phage' integrase family.</text>
</comment>
<keyword evidence="3" id="KW-0233">DNA recombination</keyword>
<reference evidence="5 6" key="1">
    <citation type="submission" date="2024-06" db="EMBL/GenBank/DDBJ databases">
        <title>The Natural Products Discovery Center: Release of the First 8490 Sequenced Strains for Exploring Actinobacteria Biosynthetic Diversity.</title>
        <authorList>
            <person name="Kalkreuter E."/>
            <person name="Kautsar S.A."/>
            <person name="Yang D."/>
            <person name="Bader C.D."/>
            <person name="Teijaro C.N."/>
            <person name="Fluegel L."/>
            <person name="Davis C.M."/>
            <person name="Simpson J.R."/>
            <person name="Lauterbach L."/>
            <person name="Steele A.D."/>
            <person name="Gui C."/>
            <person name="Meng S."/>
            <person name="Li G."/>
            <person name="Viehrig K."/>
            <person name="Ye F."/>
            <person name="Su P."/>
            <person name="Kiefer A.F."/>
            <person name="Nichols A."/>
            <person name="Cepeda A.J."/>
            <person name="Yan W."/>
            <person name="Fan B."/>
            <person name="Jiang Y."/>
            <person name="Adhikari A."/>
            <person name="Zheng C.-J."/>
            <person name="Schuster L."/>
            <person name="Cowan T.M."/>
            <person name="Smanski M.J."/>
            <person name="Chevrette M.G."/>
            <person name="De Carvalho L.P.S."/>
            <person name="Shen B."/>
        </authorList>
    </citation>
    <scope>NUCLEOTIDE SEQUENCE [LARGE SCALE GENOMIC DNA]</scope>
    <source>
        <strain evidence="5 6">NPDC019434</strain>
    </source>
</reference>
<evidence type="ECO:0000313" key="6">
    <source>
        <dbReference type="Proteomes" id="UP001550535"/>
    </source>
</evidence>
<sequence length="283" mass="31230">MHIAQINAEFGDYQLAAVRPSAVKAWTAKLKERGHEPSYIYALHGRLSQLLGDAVLDGILGRNPCSRRTSPPAGKQKVYCATTEQVWAIHDAMPEHVRPAILLGAFVGLRVSEVAGLRVTDVDFIRGIVHPKQQWPARPLKSDGSEAPIPIPNDLALLLSAAVKLRPGERVVCDDFGKPVPPWQLERAVRTIRPKIAGLPEEFTFQDLRHYLASLLIANGANIKVVQARMRHANAKTTLDTYGHLWPDTDESTRQVIAAVITERMDSNPSTAYPLRTEGPNQP</sequence>
<feature type="domain" description="Tyr recombinase" evidence="4">
    <location>
        <begin position="76"/>
        <end position="258"/>
    </location>
</feature>
<accession>A0ABV2XAQ0</accession>
<dbReference type="SUPFAM" id="SSF56349">
    <property type="entry name" value="DNA breaking-rejoining enzymes"/>
    <property type="match status" value="1"/>
</dbReference>
<evidence type="ECO:0000256" key="2">
    <source>
        <dbReference type="ARBA" id="ARBA00023125"/>
    </source>
</evidence>
<proteinExistence type="inferred from homology"/>
<dbReference type="Gene3D" id="1.10.150.130">
    <property type="match status" value="1"/>
</dbReference>